<dbReference type="InterPro" id="IPR054491">
    <property type="entry name" value="MGH1-like_GH"/>
</dbReference>
<keyword evidence="4" id="KW-0175">Coiled coil</keyword>
<dbReference type="InterPro" id="IPR004888">
    <property type="entry name" value="Glycoside_hydrolase_63"/>
</dbReference>
<evidence type="ECO:0000313" key="7">
    <source>
        <dbReference type="Proteomes" id="UP000093309"/>
    </source>
</evidence>
<dbReference type="SUPFAM" id="SSF48208">
    <property type="entry name" value="Six-hairpin glycosidases"/>
    <property type="match status" value="1"/>
</dbReference>
<evidence type="ECO:0000256" key="1">
    <source>
        <dbReference type="ARBA" id="ARBA00010833"/>
    </source>
</evidence>
<dbReference type="OrthoDB" id="9798687at2"/>
<keyword evidence="2" id="KW-0378">Hydrolase</keyword>
<dbReference type="AlphaFoldDB" id="A0A1C1A3V8"/>
<dbReference type="InterPro" id="IPR012341">
    <property type="entry name" value="6hp_glycosidase-like_sf"/>
</dbReference>
<gene>
    <name evidence="6" type="ORF">A8709_14180</name>
</gene>
<comment type="similarity">
    <text evidence="1">Belongs to the glycosyl hydrolase 63 family.</text>
</comment>
<dbReference type="GO" id="GO:0004573">
    <property type="term" value="F:Glc3Man9GlcNAc2 oligosaccharide glucosidase activity"/>
    <property type="evidence" value="ECO:0007669"/>
    <property type="project" value="InterPro"/>
</dbReference>
<comment type="caution">
    <text evidence="6">The sequence shown here is derived from an EMBL/GenBank/DDBJ whole genome shotgun (WGS) entry which is preliminary data.</text>
</comment>
<dbReference type="GO" id="GO:0006487">
    <property type="term" value="P:protein N-linked glycosylation"/>
    <property type="evidence" value="ECO:0007669"/>
    <property type="project" value="TreeGrafter"/>
</dbReference>
<evidence type="ECO:0000313" key="6">
    <source>
        <dbReference type="EMBL" id="OCT15244.1"/>
    </source>
</evidence>
<reference evidence="7" key="1">
    <citation type="submission" date="2016-05" db="EMBL/GenBank/DDBJ databases">
        <title>Paenibacillus oryzae. sp. nov., isolated from the rice root.</title>
        <authorList>
            <person name="Zhang J."/>
            <person name="Zhang X."/>
        </authorList>
    </citation>
    <scope>NUCLEOTIDE SEQUENCE [LARGE SCALE GENOMIC DNA]</scope>
    <source>
        <strain evidence="7">KCTC13222</strain>
    </source>
</reference>
<feature type="coiled-coil region" evidence="4">
    <location>
        <begin position="616"/>
        <end position="650"/>
    </location>
</feature>
<feature type="domain" description="Mannosylglycerate hydrolase MGH1-like glycoside hydrolase" evidence="5">
    <location>
        <begin position="476"/>
        <end position="797"/>
    </location>
</feature>
<sequence>MLENDIRLGDHDLSLPAWGPYTKQYMGISHISDQARGLRFDLSLMPGFYRRKMDIPSVLWESGYHPWEATADYSFFSHRHELEWKDRVYSDISFSRIDDQCRLIRVSLVNQSEHPQNLVLHWMASLQPPRLLGHGDVQIFAAAQLPEGAVWVDALDYSELNFARPRPSDGLVYDGFLRGEMRGQHFTGGSAIGCNFGADQGDMLRYEINLAESLSNGVFVLRYQTDKSGELLLQIGHQTYRFDVEASNSLGVVRVPIGTLAAGDLSLSLSASGSGPFVLDGFTLLEHDVCEEVAFIDRPWHIEPELLEGPVPGSLILRYQDSPYHYGLLWNYPDVEIRQYKNDELDRYARHTVHNHVDAVLQGNGKGHFTNVFMRPIHVVPASSKILHGMVISGTYEEVLASLTAASLDYDKCEAIYHAERAKLLPPPSYATGGTYAFSQQLIRATLLTNTVFPVYTKRRYIRHSTPGRWWDSLYTWDSGFIALGFSDLDAGRAIDCLNAYMTEPGDHQAAFIHHGSPVPVQHYVFLELWNQGQSLAFLHHFYPRLRQYYLFLAGKINGSTTGILRSGLLKTWDYFYNSGGWDDYPPQKYVHEQTLEATVAPIVTTSQAIRIAKILKMAAAMSENWQEDIREYEQDIERWRHALEKHAWDEEAGYYGYVEHNKQGEPVSPLRHSSGANYNMGIDGLYPLVAGICTQSRADRLVAALFDDKRLWTPIGLTTVDQSAPYYRGDGYWNGAVWMPHQWFFWKTMLDLGYSDLAFRIADTALNLWKRETEATYNCYEHFIVQTGRGAGWHHFGGLSAPVINWFAAYYQLGKVSTGFNVWMLQQSFNESYTAYQAEFRYAGEAEQAFNIVVNMAEGVHYEVEGTGCTVILTINHCGGVELCMTDCMPQAAVRIWAC</sequence>
<accession>A0A1C1A3V8</accession>
<proteinExistence type="inferred from homology"/>
<name>A0A1C1A3V8_9BACL</name>
<protein>
    <recommendedName>
        <fullName evidence="5">Mannosylglycerate hydrolase MGH1-like glycoside hydrolase domain-containing protein</fullName>
    </recommendedName>
</protein>
<keyword evidence="7" id="KW-1185">Reference proteome</keyword>
<dbReference type="PANTHER" id="PTHR10412">
    <property type="entry name" value="MANNOSYL-OLIGOSACCHARIDE GLUCOSIDASE"/>
    <property type="match status" value="1"/>
</dbReference>
<organism evidence="6 7">
    <name type="scientific">Paenibacillus pectinilyticus</name>
    <dbReference type="NCBI Taxonomy" id="512399"/>
    <lineage>
        <taxon>Bacteria</taxon>
        <taxon>Bacillati</taxon>
        <taxon>Bacillota</taxon>
        <taxon>Bacilli</taxon>
        <taxon>Bacillales</taxon>
        <taxon>Paenibacillaceae</taxon>
        <taxon>Paenibacillus</taxon>
    </lineage>
</organism>
<dbReference type="STRING" id="512399.A8709_14180"/>
<dbReference type="PANTHER" id="PTHR10412:SF11">
    <property type="entry name" value="MANNOSYL-OLIGOSACCHARIDE GLUCOSIDASE"/>
    <property type="match status" value="1"/>
</dbReference>
<keyword evidence="3" id="KW-0326">Glycosidase</keyword>
<dbReference type="Gene3D" id="1.50.10.10">
    <property type="match status" value="1"/>
</dbReference>
<dbReference type="RefSeq" id="WP_065852155.1">
    <property type="nucleotide sequence ID" value="NZ_LYPC01000014.1"/>
</dbReference>
<evidence type="ECO:0000256" key="4">
    <source>
        <dbReference type="SAM" id="Coils"/>
    </source>
</evidence>
<dbReference type="InterPro" id="IPR008928">
    <property type="entry name" value="6-hairpin_glycosidase_sf"/>
</dbReference>
<dbReference type="Proteomes" id="UP000093309">
    <property type="component" value="Unassembled WGS sequence"/>
</dbReference>
<evidence type="ECO:0000256" key="3">
    <source>
        <dbReference type="ARBA" id="ARBA00023295"/>
    </source>
</evidence>
<evidence type="ECO:0000259" key="5">
    <source>
        <dbReference type="Pfam" id="PF22422"/>
    </source>
</evidence>
<evidence type="ECO:0000256" key="2">
    <source>
        <dbReference type="ARBA" id="ARBA00022801"/>
    </source>
</evidence>
<dbReference type="GO" id="GO:0009311">
    <property type="term" value="P:oligosaccharide metabolic process"/>
    <property type="evidence" value="ECO:0007669"/>
    <property type="project" value="InterPro"/>
</dbReference>
<dbReference type="EMBL" id="LYPC01000014">
    <property type="protein sequence ID" value="OCT15244.1"/>
    <property type="molecule type" value="Genomic_DNA"/>
</dbReference>
<dbReference type="Pfam" id="PF22422">
    <property type="entry name" value="MGH1-like_GH"/>
    <property type="match status" value="1"/>
</dbReference>